<reference evidence="8" key="1">
    <citation type="submission" date="2020-11" db="EMBL/GenBank/DDBJ databases">
        <title>Novosphingobium aureum sp. nov., a marine bacterium isolated from sediment of a salt flat.</title>
        <authorList>
            <person name="Yoo Y."/>
            <person name="Kim J.-J."/>
        </authorList>
    </citation>
    <scope>NUCLEOTIDE SEQUENCE</scope>
    <source>
        <strain evidence="8">YJ-S2-02</strain>
    </source>
</reference>
<comment type="caution">
    <text evidence="8">The sequence shown here is derived from an EMBL/GenBank/DDBJ whole genome shotgun (WGS) entry which is preliminary data.</text>
</comment>
<keyword evidence="9" id="KW-1185">Reference proteome</keyword>
<feature type="transmembrane region" description="Helical" evidence="6">
    <location>
        <begin position="20"/>
        <end position="40"/>
    </location>
</feature>
<dbReference type="NCBIfam" id="TIGR01352">
    <property type="entry name" value="tonB_Cterm"/>
    <property type="match status" value="1"/>
</dbReference>
<feature type="compositionally biased region" description="Low complexity" evidence="5">
    <location>
        <begin position="117"/>
        <end position="131"/>
    </location>
</feature>
<dbReference type="SUPFAM" id="SSF74653">
    <property type="entry name" value="TolA/TonB C-terminal domain"/>
    <property type="match status" value="1"/>
</dbReference>
<evidence type="ECO:0000313" key="8">
    <source>
        <dbReference type="EMBL" id="MBH0112434.1"/>
    </source>
</evidence>
<evidence type="ECO:0000256" key="6">
    <source>
        <dbReference type="SAM" id="Phobius"/>
    </source>
</evidence>
<dbReference type="EMBL" id="JADZGI010000001">
    <property type="protein sequence ID" value="MBH0112434.1"/>
    <property type="molecule type" value="Genomic_DNA"/>
</dbReference>
<feature type="region of interest" description="Disordered" evidence="5">
    <location>
        <begin position="63"/>
        <end position="161"/>
    </location>
</feature>
<proteinExistence type="predicted"/>
<dbReference type="Proteomes" id="UP000617634">
    <property type="component" value="Unassembled WGS sequence"/>
</dbReference>
<evidence type="ECO:0000259" key="7">
    <source>
        <dbReference type="Pfam" id="PF03544"/>
    </source>
</evidence>
<evidence type="ECO:0000256" key="4">
    <source>
        <dbReference type="ARBA" id="ARBA00023136"/>
    </source>
</evidence>
<organism evidence="8 9">
    <name type="scientific">Novosphingobium aureum</name>
    <dbReference type="NCBI Taxonomy" id="2792964"/>
    <lineage>
        <taxon>Bacteria</taxon>
        <taxon>Pseudomonadati</taxon>
        <taxon>Pseudomonadota</taxon>
        <taxon>Alphaproteobacteria</taxon>
        <taxon>Sphingomonadales</taxon>
        <taxon>Sphingomonadaceae</taxon>
        <taxon>Novosphingobium</taxon>
    </lineage>
</organism>
<feature type="compositionally biased region" description="Low complexity" evidence="5">
    <location>
        <begin position="86"/>
        <end position="105"/>
    </location>
</feature>
<accession>A0A931MKG3</accession>
<dbReference type="GO" id="GO:0016020">
    <property type="term" value="C:membrane"/>
    <property type="evidence" value="ECO:0007669"/>
    <property type="project" value="UniProtKB-SubCell"/>
</dbReference>
<dbReference type="Pfam" id="PF03544">
    <property type="entry name" value="TonB_C"/>
    <property type="match status" value="1"/>
</dbReference>
<sequence>MVPVSRHGSSWLARYASKPFVALAVLVMHAGFALLLIRAFSPELFEDTARGIRSVLTTFEVEPQAEPLPKPPETKPTRALAQEEGASAPPAKQARPRPSSAPSPRVVLTEKRAPPVAGEGLENSAGASEEGAGSGAAGEGVGTGAGATGQGTGGGGRASPTVKIAGDINSARDYPRAGRQARLGHSVIIDLHVNVEGEVSACRIHRPSPDPDADRITCELATKRFRFRPASNARGEPVPAIYRWKQRWFCC</sequence>
<evidence type="ECO:0000256" key="1">
    <source>
        <dbReference type="ARBA" id="ARBA00004167"/>
    </source>
</evidence>
<keyword evidence="3 6" id="KW-1133">Transmembrane helix</keyword>
<dbReference type="AlphaFoldDB" id="A0A931MKG3"/>
<feature type="compositionally biased region" description="Gly residues" evidence="5">
    <location>
        <begin position="132"/>
        <end position="157"/>
    </location>
</feature>
<feature type="domain" description="TonB C-terminal" evidence="7">
    <location>
        <begin position="172"/>
        <end position="242"/>
    </location>
</feature>
<evidence type="ECO:0000256" key="5">
    <source>
        <dbReference type="SAM" id="MobiDB-lite"/>
    </source>
</evidence>
<gene>
    <name evidence="8" type="ORF">I5E68_05625</name>
</gene>
<comment type="subcellular location">
    <subcellularLocation>
        <location evidence="1">Membrane</location>
        <topology evidence="1">Single-pass membrane protein</topology>
    </subcellularLocation>
</comment>
<dbReference type="InterPro" id="IPR006260">
    <property type="entry name" value="TonB/TolA_C"/>
</dbReference>
<protein>
    <submittedName>
        <fullName evidence="8">TonB family protein</fullName>
    </submittedName>
</protein>
<dbReference type="Gene3D" id="3.30.1150.10">
    <property type="match status" value="1"/>
</dbReference>
<keyword evidence="2 6" id="KW-0812">Transmembrane</keyword>
<dbReference type="InterPro" id="IPR037682">
    <property type="entry name" value="TonB_C"/>
</dbReference>
<evidence type="ECO:0000256" key="2">
    <source>
        <dbReference type="ARBA" id="ARBA00022692"/>
    </source>
</evidence>
<name>A0A931MKG3_9SPHN</name>
<evidence type="ECO:0000313" key="9">
    <source>
        <dbReference type="Proteomes" id="UP000617634"/>
    </source>
</evidence>
<dbReference type="GO" id="GO:0055085">
    <property type="term" value="P:transmembrane transport"/>
    <property type="evidence" value="ECO:0007669"/>
    <property type="project" value="InterPro"/>
</dbReference>
<keyword evidence="4 6" id="KW-0472">Membrane</keyword>
<evidence type="ECO:0000256" key="3">
    <source>
        <dbReference type="ARBA" id="ARBA00022989"/>
    </source>
</evidence>